<keyword evidence="1" id="KW-0732">Signal</keyword>
<accession>A0A8S4FP97</accession>
<sequence length="240" mass="27377">MARFFSILLITLVTLTMQTQASPQFESSTIKAFDVVSDRTISIINNELDHKAKTLAEIFTTLLRAFQEFKTNGILSFNNNLVVDLVQIFEIVKEYFAKSNLIRDNKSKHELAFEEHEEHWENSAELLATTFYPDDSESTDQPFHAELREKTKEIPREHLRDNDPPFTTVELDLVLQAMNPKKAPGPDGFTADICGAAIQCEREVFMAIANKCLSFRHFPSQWKTAHVVILRKASVSKSRA</sequence>
<feature type="signal peptide" evidence="1">
    <location>
        <begin position="1"/>
        <end position="21"/>
    </location>
</feature>
<feature type="chain" id="PRO_5035840762" evidence="1">
    <location>
        <begin position="22"/>
        <end position="240"/>
    </location>
</feature>
<reference evidence="2" key="1">
    <citation type="submission" date="2020-11" db="EMBL/GenBank/DDBJ databases">
        <authorList>
            <person name="Whiteford S."/>
        </authorList>
    </citation>
    <scope>NUCLEOTIDE SEQUENCE</scope>
</reference>
<proteinExistence type="predicted"/>
<dbReference type="AlphaFoldDB" id="A0A8S4FP97"/>
<comment type="caution">
    <text evidence="2">The sequence shown here is derived from an EMBL/GenBank/DDBJ whole genome shotgun (WGS) entry which is preliminary data.</text>
</comment>
<evidence type="ECO:0000313" key="3">
    <source>
        <dbReference type="Proteomes" id="UP000653454"/>
    </source>
</evidence>
<gene>
    <name evidence="2" type="ORF">PLXY2_LOCUS9295</name>
</gene>
<protein>
    <submittedName>
        <fullName evidence="2">(diamondback moth) hypothetical protein</fullName>
    </submittedName>
</protein>
<dbReference type="Proteomes" id="UP000653454">
    <property type="component" value="Unassembled WGS sequence"/>
</dbReference>
<evidence type="ECO:0000256" key="1">
    <source>
        <dbReference type="SAM" id="SignalP"/>
    </source>
</evidence>
<evidence type="ECO:0000313" key="2">
    <source>
        <dbReference type="EMBL" id="CAG9128903.1"/>
    </source>
</evidence>
<dbReference type="EMBL" id="CAJHNJ030000036">
    <property type="protein sequence ID" value="CAG9128903.1"/>
    <property type="molecule type" value="Genomic_DNA"/>
</dbReference>
<organism evidence="2 3">
    <name type="scientific">Plutella xylostella</name>
    <name type="common">Diamondback moth</name>
    <name type="synonym">Plutella maculipennis</name>
    <dbReference type="NCBI Taxonomy" id="51655"/>
    <lineage>
        <taxon>Eukaryota</taxon>
        <taxon>Metazoa</taxon>
        <taxon>Ecdysozoa</taxon>
        <taxon>Arthropoda</taxon>
        <taxon>Hexapoda</taxon>
        <taxon>Insecta</taxon>
        <taxon>Pterygota</taxon>
        <taxon>Neoptera</taxon>
        <taxon>Endopterygota</taxon>
        <taxon>Lepidoptera</taxon>
        <taxon>Glossata</taxon>
        <taxon>Ditrysia</taxon>
        <taxon>Yponomeutoidea</taxon>
        <taxon>Plutellidae</taxon>
        <taxon>Plutella</taxon>
    </lineage>
</organism>
<keyword evidence="3" id="KW-1185">Reference proteome</keyword>
<name>A0A8S4FP97_PLUXY</name>